<dbReference type="SUPFAM" id="SSF52540">
    <property type="entry name" value="P-loop containing nucleoside triphosphate hydrolases"/>
    <property type="match status" value="1"/>
</dbReference>
<dbReference type="Gene3D" id="3.40.50.300">
    <property type="entry name" value="P-loop containing nucleotide triphosphate hydrolases"/>
    <property type="match status" value="1"/>
</dbReference>
<dbReference type="EMBL" id="CAJNNW010022769">
    <property type="protein sequence ID" value="CAE8669802.1"/>
    <property type="molecule type" value="Genomic_DNA"/>
</dbReference>
<name>A0A813J8T3_POLGL</name>
<accession>A0A813J8T3</accession>
<evidence type="ECO:0000313" key="2">
    <source>
        <dbReference type="Proteomes" id="UP000626109"/>
    </source>
</evidence>
<sequence>MVYRYTDQDTRDTRAAFFPVRLGYATTLHKVQGATLNHITLWLNRANIQGAAYVALSRVQYDVQWRFVGNPTVHHFTPASGF</sequence>
<protein>
    <recommendedName>
        <fullName evidence="3">ATP-dependent DNA helicase</fullName>
    </recommendedName>
</protein>
<dbReference type="Proteomes" id="UP000626109">
    <property type="component" value="Unassembled WGS sequence"/>
</dbReference>
<reference evidence="1" key="1">
    <citation type="submission" date="2021-02" db="EMBL/GenBank/DDBJ databases">
        <authorList>
            <person name="Dougan E. K."/>
            <person name="Rhodes N."/>
            <person name="Thang M."/>
            <person name="Chan C."/>
        </authorList>
    </citation>
    <scope>NUCLEOTIDE SEQUENCE</scope>
</reference>
<evidence type="ECO:0000313" key="1">
    <source>
        <dbReference type="EMBL" id="CAE8669802.1"/>
    </source>
</evidence>
<dbReference type="InterPro" id="IPR027417">
    <property type="entry name" value="P-loop_NTPase"/>
</dbReference>
<dbReference type="AlphaFoldDB" id="A0A813J8T3"/>
<proteinExistence type="predicted"/>
<comment type="caution">
    <text evidence="1">The sequence shown here is derived from an EMBL/GenBank/DDBJ whole genome shotgun (WGS) entry which is preliminary data.</text>
</comment>
<gene>
    <name evidence="1" type="ORF">PGLA2088_LOCUS17281</name>
</gene>
<evidence type="ECO:0008006" key="3">
    <source>
        <dbReference type="Google" id="ProtNLM"/>
    </source>
</evidence>
<organism evidence="1 2">
    <name type="scientific">Polarella glacialis</name>
    <name type="common">Dinoflagellate</name>
    <dbReference type="NCBI Taxonomy" id="89957"/>
    <lineage>
        <taxon>Eukaryota</taxon>
        <taxon>Sar</taxon>
        <taxon>Alveolata</taxon>
        <taxon>Dinophyceae</taxon>
        <taxon>Suessiales</taxon>
        <taxon>Suessiaceae</taxon>
        <taxon>Polarella</taxon>
    </lineage>
</organism>